<keyword evidence="7" id="KW-1185">Reference proteome</keyword>
<protein>
    <recommendedName>
        <fullName evidence="8">Phage infection protein</fullName>
    </recommendedName>
</protein>
<dbReference type="KEGG" id="cdrk:B9W14_22965"/>
<dbReference type="GO" id="GO:0016020">
    <property type="term" value="C:membrane"/>
    <property type="evidence" value="ECO:0007669"/>
    <property type="project" value="UniProtKB-SubCell"/>
</dbReference>
<organism evidence="6 7">
    <name type="scientific">Clostridium drakei</name>
    <dbReference type="NCBI Taxonomy" id="332101"/>
    <lineage>
        <taxon>Bacteria</taxon>
        <taxon>Bacillati</taxon>
        <taxon>Bacillota</taxon>
        <taxon>Clostridia</taxon>
        <taxon>Eubacteriales</taxon>
        <taxon>Clostridiaceae</taxon>
        <taxon>Clostridium</taxon>
    </lineage>
</organism>
<keyword evidence="4" id="KW-0472">Membrane</keyword>
<keyword evidence="5" id="KW-0732">Signal</keyword>
<gene>
    <name evidence="6" type="ORF">B9W14_22965</name>
</gene>
<dbReference type="PANTHER" id="PTHR43077">
    <property type="entry name" value="TRANSPORT PERMEASE YVFS-RELATED"/>
    <property type="match status" value="1"/>
</dbReference>
<evidence type="ECO:0000256" key="4">
    <source>
        <dbReference type="ARBA" id="ARBA00023136"/>
    </source>
</evidence>
<sequence length="787" mass="88752">MKGKVLPALIIMSAIIATSTTSFYVGRQVQQKTFFTEKQQQSKESTKIAVVNQDQGTSYKDKKVNYTLDFFKSLDSGYEITDREGAQKGIESGKYGAMIVIPGNFSKNITSINEVTPSKVKIYYQTNDKLTKENKLVVSGRISDFEKNLNSKLSYMYLSGIFAELHNGQDYASDILKDDTTDLEALNSINDSDILASIKLTPLESKDIKFSNLDLNKDFDENRKVIDEVDKKYRTKMIPKEAELDGIKKELVDVLINKNAGVKTFSDRLKKMDQDQIADKFSGRYKYNYSGITNNYDVNISDVNSYLDDLTKDKGKIDGLVDKYEDQTLLKVNEKGNNAIKKSDEKLKDIQEKADSNSDIIKNNAISGLENLKKDIKSENPPKTQSLNEEYILYGQMISKLKEIHPEAFDDVYNQVVKNNDIDYSKILKDPLANSKNDNSFKDSDELKEYIVKGIDNKSGNFITSRSSNYKNVDENDANVKSISDIISNLNKANTDSDKIASSAKYIMNDDDYKYLQDIFSENKDKTLSESLKIKDTLINQIKDSVDGSNKKQLISTIKTNNEKSVNSIKGKIQKEAEKVVENAGPITVKDVVDVFDKDYMAQFNNIITHADSLEKTPAKVEDDKEIFELLGKYDKSNEDLNDKVTKKIDEYNKVEDEVRKQSNDHVTAMMGDLNRGIEESKGKLAGGLQNAKTMKKKTADSNKERLDSLVSVLGNSRLGTVENSNLYRFITNPVLVTQNKSLEGNIVKQQQNDTNEVKGIAISILVAYSMLRIAMFVRKRRAYPGA</sequence>
<dbReference type="EMBL" id="CP020953">
    <property type="protein sequence ID" value="AWI07213.1"/>
    <property type="molecule type" value="Genomic_DNA"/>
</dbReference>
<evidence type="ECO:0000313" key="6">
    <source>
        <dbReference type="EMBL" id="AWI07213.1"/>
    </source>
</evidence>
<evidence type="ECO:0000256" key="2">
    <source>
        <dbReference type="ARBA" id="ARBA00022692"/>
    </source>
</evidence>
<dbReference type="RefSeq" id="WP_032075518.1">
    <property type="nucleotide sequence ID" value="NZ_CP020953.1"/>
</dbReference>
<evidence type="ECO:0000313" key="7">
    <source>
        <dbReference type="Proteomes" id="UP000244910"/>
    </source>
</evidence>
<proteinExistence type="predicted"/>
<feature type="signal peptide" evidence="5">
    <location>
        <begin position="1"/>
        <end position="24"/>
    </location>
</feature>
<name>A0A2U8DWS3_9CLOT</name>
<keyword evidence="2" id="KW-0812">Transmembrane</keyword>
<keyword evidence="3" id="KW-1133">Transmembrane helix</keyword>
<dbReference type="Gene3D" id="3.40.1710.10">
    <property type="entry name" value="abc type-2 transporter like domain"/>
    <property type="match status" value="1"/>
</dbReference>
<dbReference type="OrthoDB" id="1936581at2"/>
<dbReference type="PANTHER" id="PTHR43077:SF10">
    <property type="entry name" value="TRANSPORT PERMEASE PROTEIN"/>
    <property type="match status" value="1"/>
</dbReference>
<dbReference type="InterPro" id="IPR051328">
    <property type="entry name" value="T7SS_ABC-Transporter"/>
</dbReference>
<dbReference type="AlphaFoldDB" id="A0A2U8DWS3"/>
<evidence type="ECO:0000256" key="5">
    <source>
        <dbReference type="SAM" id="SignalP"/>
    </source>
</evidence>
<reference evidence="7" key="1">
    <citation type="submission" date="2017-04" db="EMBL/GenBank/DDBJ databases">
        <authorList>
            <person name="Song Y."/>
            <person name="Cho B.-K."/>
        </authorList>
    </citation>
    <scope>NUCLEOTIDE SEQUENCE [LARGE SCALE GENOMIC DNA]</scope>
    <source>
        <strain evidence="7">SL1</strain>
    </source>
</reference>
<accession>A0A2U8DWS3</accession>
<evidence type="ECO:0000256" key="1">
    <source>
        <dbReference type="ARBA" id="ARBA00004141"/>
    </source>
</evidence>
<evidence type="ECO:0000256" key="3">
    <source>
        <dbReference type="ARBA" id="ARBA00022989"/>
    </source>
</evidence>
<feature type="chain" id="PRO_5016003545" description="Phage infection protein" evidence="5">
    <location>
        <begin position="25"/>
        <end position="787"/>
    </location>
</feature>
<evidence type="ECO:0008006" key="8">
    <source>
        <dbReference type="Google" id="ProtNLM"/>
    </source>
</evidence>
<dbReference type="Proteomes" id="UP000244910">
    <property type="component" value="Chromosome"/>
</dbReference>
<comment type="subcellular location">
    <subcellularLocation>
        <location evidence="1">Membrane</location>
        <topology evidence="1">Multi-pass membrane protein</topology>
    </subcellularLocation>
</comment>